<feature type="transmembrane region" description="Helical" evidence="10">
    <location>
        <begin position="417"/>
        <end position="440"/>
    </location>
</feature>
<keyword evidence="6 10" id="KW-0472">Membrane</keyword>
<organism evidence="12 13">
    <name type="scientific">Limulus polyphemus</name>
    <name type="common">Atlantic horseshoe crab</name>
    <dbReference type="NCBI Taxonomy" id="6850"/>
    <lineage>
        <taxon>Eukaryota</taxon>
        <taxon>Metazoa</taxon>
        <taxon>Ecdysozoa</taxon>
        <taxon>Arthropoda</taxon>
        <taxon>Chelicerata</taxon>
        <taxon>Merostomata</taxon>
        <taxon>Xiphosura</taxon>
        <taxon>Limulidae</taxon>
        <taxon>Limulus</taxon>
    </lineage>
</organism>
<evidence type="ECO:0000256" key="5">
    <source>
        <dbReference type="ARBA" id="ARBA00023040"/>
    </source>
</evidence>
<keyword evidence="7 9" id="KW-0675">Receptor</keyword>
<accession>A0ABM1RVK1</accession>
<gene>
    <name evidence="13" type="primary">LOC106475640</name>
</gene>
<evidence type="ECO:0000313" key="13">
    <source>
        <dbReference type="RefSeq" id="XP_022235406.1"/>
    </source>
</evidence>
<feature type="transmembrane region" description="Helical" evidence="10">
    <location>
        <begin position="377"/>
        <end position="397"/>
    </location>
</feature>
<evidence type="ECO:0000256" key="10">
    <source>
        <dbReference type="SAM" id="Phobius"/>
    </source>
</evidence>
<comment type="subcellular location">
    <subcellularLocation>
        <location evidence="1">Membrane</location>
        <topology evidence="1">Multi-pass membrane protein</topology>
    </subcellularLocation>
</comment>
<comment type="similarity">
    <text evidence="2 9">Belongs to the G-protein coupled receptor 1 family.</text>
</comment>
<evidence type="ECO:0000256" key="4">
    <source>
        <dbReference type="ARBA" id="ARBA00022989"/>
    </source>
</evidence>
<dbReference type="GeneID" id="106475640"/>
<evidence type="ECO:0000256" key="1">
    <source>
        <dbReference type="ARBA" id="ARBA00004141"/>
    </source>
</evidence>
<dbReference type="Gene3D" id="1.20.1070.10">
    <property type="entry name" value="Rhodopsin 7-helix transmembrane proteins"/>
    <property type="match status" value="2"/>
</dbReference>
<dbReference type="PROSITE" id="PS00237">
    <property type="entry name" value="G_PROTEIN_RECEP_F1_1"/>
    <property type="match status" value="1"/>
</dbReference>
<dbReference type="InterPro" id="IPR017452">
    <property type="entry name" value="GPCR_Rhodpsn_7TM"/>
</dbReference>
<keyword evidence="3 9" id="KW-0812">Transmembrane</keyword>
<dbReference type="PANTHER" id="PTHR24243">
    <property type="entry name" value="G-PROTEIN COUPLED RECEPTOR"/>
    <property type="match status" value="1"/>
</dbReference>
<protein>
    <submittedName>
        <fullName evidence="13">Trissin receptor-like</fullName>
    </submittedName>
</protein>
<evidence type="ECO:0000256" key="8">
    <source>
        <dbReference type="ARBA" id="ARBA00023224"/>
    </source>
</evidence>
<dbReference type="PANTHER" id="PTHR24243:SF224">
    <property type="entry name" value="G-PROTEIN COUPLED RECEPTOR 19-RELATED"/>
    <property type="match status" value="1"/>
</dbReference>
<evidence type="ECO:0000313" key="12">
    <source>
        <dbReference type="Proteomes" id="UP000694941"/>
    </source>
</evidence>
<dbReference type="SUPFAM" id="SSF81321">
    <property type="entry name" value="Family A G protein-coupled receptor-like"/>
    <property type="match status" value="1"/>
</dbReference>
<sequence>MSLSGLEAMQDYIAVDVDEKSFLYPNSSQISYNTTMGSQSLFSGTEKTVLIVAYTFVFCCCIFGNLLVMVVVFLQRRLRTVTNFFLTNLAVADFCVGVFCVFQNLSLYLMDSWPFGNFLCKMYHFIQSLSYNTSIAILMVICVERYVAIIYPLWSKQAVTLGRLRAVITIVWLVSALYCSPRLIMYGTAELPSVSGSSVECFMQRRFYDSEIYDIANFVFLLVIPLVVIVVLYSKIAIHLWKSSVDSMECGEVELRHVRQALSKKSFSLRESHSNLHLCYGGHTGSLSHVHGAHFVVRKNGGICVCHEIRLSVMDESELAVREHCCYCNMTRNIQEPSTSGTRMNQSSTRRNNHGVSFQQHCLTQAPKTIIRARRKVLRLLLAVVLCFAFCNLPFHVRKLWQYWSPHFDGTSKSSVFFTMGTTLLLYFNSGINPILYAFLSENFRNSMKEVMCCRRHPVISRFASCRSTPRAAHQERTVIQTI</sequence>
<keyword evidence="4 10" id="KW-1133">Transmembrane helix</keyword>
<evidence type="ECO:0000256" key="3">
    <source>
        <dbReference type="ARBA" id="ARBA00022692"/>
    </source>
</evidence>
<feature type="transmembrane region" description="Helical" evidence="10">
    <location>
        <begin position="86"/>
        <end position="109"/>
    </location>
</feature>
<dbReference type="InterPro" id="IPR000611">
    <property type="entry name" value="NPY_rcpt"/>
</dbReference>
<keyword evidence="5 9" id="KW-0297">G-protein coupled receptor</keyword>
<feature type="transmembrane region" description="Helical" evidence="10">
    <location>
        <begin position="166"/>
        <end position="185"/>
    </location>
</feature>
<dbReference type="Pfam" id="PF00001">
    <property type="entry name" value="7tm_1"/>
    <property type="match status" value="1"/>
</dbReference>
<feature type="domain" description="G-protein coupled receptors family 1 profile" evidence="11">
    <location>
        <begin position="64"/>
        <end position="437"/>
    </location>
</feature>
<proteinExistence type="inferred from homology"/>
<reference evidence="13" key="1">
    <citation type="submission" date="2025-08" db="UniProtKB">
        <authorList>
            <consortium name="RefSeq"/>
        </authorList>
    </citation>
    <scope>IDENTIFICATION</scope>
    <source>
        <tissue evidence="13">Muscle</tissue>
    </source>
</reference>
<dbReference type="PRINTS" id="PR00237">
    <property type="entry name" value="GPCRRHODOPSN"/>
</dbReference>
<evidence type="ECO:0000256" key="2">
    <source>
        <dbReference type="ARBA" id="ARBA00010663"/>
    </source>
</evidence>
<dbReference type="Proteomes" id="UP000694941">
    <property type="component" value="Unplaced"/>
</dbReference>
<keyword evidence="8 9" id="KW-0807">Transducer</keyword>
<feature type="transmembrane region" description="Helical" evidence="10">
    <location>
        <begin position="215"/>
        <end position="233"/>
    </location>
</feature>
<dbReference type="PRINTS" id="PR01012">
    <property type="entry name" value="NRPEPTIDEYR"/>
</dbReference>
<evidence type="ECO:0000256" key="7">
    <source>
        <dbReference type="ARBA" id="ARBA00023170"/>
    </source>
</evidence>
<feature type="transmembrane region" description="Helical" evidence="10">
    <location>
        <begin position="51"/>
        <end position="74"/>
    </location>
</feature>
<dbReference type="InterPro" id="IPR000276">
    <property type="entry name" value="GPCR_Rhodpsn"/>
</dbReference>
<dbReference type="PROSITE" id="PS50262">
    <property type="entry name" value="G_PROTEIN_RECEP_F1_2"/>
    <property type="match status" value="1"/>
</dbReference>
<evidence type="ECO:0000259" key="11">
    <source>
        <dbReference type="PROSITE" id="PS50262"/>
    </source>
</evidence>
<name>A0ABM1RVK1_LIMPO</name>
<keyword evidence="12" id="KW-1185">Reference proteome</keyword>
<dbReference type="RefSeq" id="XP_022235406.1">
    <property type="nucleotide sequence ID" value="XM_022379698.1"/>
</dbReference>
<evidence type="ECO:0000256" key="9">
    <source>
        <dbReference type="RuleBase" id="RU000688"/>
    </source>
</evidence>
<evidence type="ECO:0000256" key="6">
    <source>
        <dbReference type="ARBA" id="ARBA00023136"/>
    </source>
</evidence>
<feature type="transmembrane region" description="Helical" evidence="10">
    <location>
        <begin position="129"/>
        <end position="154"/>
    </location>
</feature>